<dbReference type="GO" id="GO:0016020">
    <property type="term" value="C:membrane"/>
    <property type="evidence" value="ECO:0007669"/>
    <property type="project" value="InterPro"/>
</dbReference>
<dbReference type="SMART" id="SM00900">
    <property type="entry name" value="FMN_bind"/>
    <property type="match status" value="1"/>
</dbReference>
<dbReference type="InterPro" id="IPR027477">
    <property type="entry name" value="Succ_DH/fumarate_Rdtase_cat_sf"/>
</dbReference>
<evidence type="ECO:0000256" key="4">
    <source>
        <dbReference type="ARBA" id="ARBA00022827"/>
    </source>
</evidence>
<keyword evidence="6" id="KW-0732">Signal</keyword>
<dbReference type="PANTHER" id="PTHR43400:SF10">
    <property type="entry name" value="3-OXOSTEROID 1-DEHYDROGENASE"/>
    <property type="match status" value="1"/>
</dbReference>
<dbReference type="SUPFAM" id="SSF56425">
    <property type="entry name" value="Succinate dehydrogenase/fumarate reductase flavoprotein, catalytic domain"/>
    <property type="match status" value="1"/>
</dbReference>
<dbReference type="Proteomes" id="UP000014400">
    <property type="component" value="Unassembled WGS sequence"/>
</dbReference>
<dbReference type="Pfam" id="PF04205">
    <property type="entry name" value="FMN_bind"/>
    <property type="match status" value="1"/>
</dbReference>
<evidence type="ECO:0000256" key="2">
    <source>
        <dbReference type="ARBA" id="ARBA00001974"/>
    </source>
</evidence>
<dbReference type="Pfam" id="PF00890">
    <property type="entry name" value="FAD_binding_2"/>
    <property type="match status" value="1"/>
</dbReference>
<sequence length="611" mass="63753">MPNRSLPAVRLLCAAVMLAAAAMTSAAQASADAQDASNVLKMKPGAYVESAIGWNGPIEVKTTVSDNRIDSIEILKSDEVPYIADEPMKAIIQKVVSEQNLSVDVVTGASRSSEALLRAVGQAVQAAGGDLKFFTHEPVPIDPATLPEGEEAQADVVVVGGGASGLAAAAAALESGARVIVLEKAPHTGGSAALSAGIVTAASTDIQKASGLPADSAGLAKLWLEDQKRSVKGAPANLPDAAQVEALVKQSAETVDWLTKKVGMQFSANAAAADGIGAYQLLPISSDASRPAGAEEVEKLEQYVKKLGGIIRTATPAWKILTTDDGRVSGVAAADGKNRFTFHAKSVVLASGGFAADLMKVTSRQPRWAVYVERAGAAKTSTGDGLTMGLQVGAKEVSDSWLMGTQFAPAYPEMTAAMLGERGFAGATLVNEKGLRFVKEDLPNITSEMSQQLDVWLITDSKDPEKAKTLRNYLGFDTVVHGNTPEELGRRMGARADNVKQTIEKLNADAAAGKDTAFDRDPINFTSLTQAPYFAVKVRPVISGTIGGFVVTPDFQVLDNALKPIQGLWAAGELANRAFYNRVYEPGTSLLIAYASGRAAGTSAAKAALSK</sequence>
<protein>
    <submittedName>
        <fullName evidence="8">Flavocytochrome c</fullName>
    </submittedName>
</protein>
<dbReference type="InterPro" id="IPR050315">
    <property type="entry name" value="FAD-oxidoreductase_2"/>
</dbReference>
<name>S3BEY2_9BURK</name>
<dbReference type="STRING" id="1203554.HMPREF1476_00677"/>
<dbReference type="HOGENOM" id="CLU_011398_4_0_4"/>
<dbReference type="PATRIC" id="fig|1203554.3.peg.667"/>
<evidence type="ECO:0000313" key="8">
    <source>
        <dbReference type="EMBL" id="EPD99873.1"/>
    </source>
</evidence>
<dbReference type="Gene3D" id="3.90.1010.20">
    <property type="match status" value="1"/>
</dbReference>
<dbReference type="InterPro" id="IPR007329">
    <property type="entry name" value="FMN-bd"/>
</dbReference>
<evidence type="ECO:0000256" key="1">
    <source>
        <dbReference type="ARBA" id="ARBA00001917"/>
    </source>
</evidence>
<feature type="chain" id="PRO_5004517768" evidence="6">
    <location>
        <begin position="30"/>
        <end position="611"/>
    </location>
</feature>
<reference evidence="8 9" key="1">
    <citation type="submission" date="2013-04" db="EMBL/GenBank/DDBJ databases">
        <title>The Genome Sequence of Sutterella wadsworthensis HGA0223.</title>
        <authorList>
            <consortium name="The Broad Institute Genomics Platform"/>
            <person name="Earl A."/>
            <person name="Ward D."/>
            <person name="Feldgarden M."/>
            <person name="Gevers D."/>
            <person name="Schmidt T.M."/>
            <person name="Dover J."/>
            <person name="Dai D."/>
            <person name="Walker B."/>
            <person name="Young S."/>
            <person name="Zeng Q."/>
            <person name="Gargeya S."/>
            <person name="Fitzgerald M."/>
            <person name="Haas B."/>
            <person name="Abouelleil A."/>
            <person name="Allen A.W."/>
            <person name="Alvarado L."/>
            <person name="Arachchi H.M."/>
            <person name="Berlin A.M."/>
            <person name="Chapman S.B."/>
            <person name="Gainer-Dewar J."/>
            <person name="Goldberg J."/>
            <person name="Griggs A."/>
            <person name="Gujja S."/>
            <person name="Hansen M."/>
            <person name="Howarth C."/>
            <person name="Imamovic A."/>
            <person name="Ireland A."/>
            <person name="Larimer J."/>
            <person name="McCowan C."/>
            <person name="Murphy C."/>
            <person name="Pearson M."/>
            <person name="Poon T.W."/>
            <person name="Priest M."/>
            <person name="Roberts A."/>
            <person name="Saif S."/>
            <person name="Shea T."/>
            <person name="Sisk P."/>
            <person name="Sykes S."/>
            <person name="Wortman J."/>
            <person name="Nusbaum C."/>
            <person name="Birren B."/>
        </authorList>
    </citation>
    <scope>NUCLEOTIDE SEQUENCE [LARGE SCALE GENOMIC DNA]</scope>
    <source>
        <strain evidence="8 9">HGA0223</strain>
    </source>
</reference>
<dbReference type="PANTHER" id="PTHR43400">
    <property type="entry name" value="FUMARATE REDUCTASE"/>
    <property type="match status" value="1"/>
</dbReference>
<feature type="signal peptide" evidence="6">
    <location>
        <begin position="1"/>
        <end position="29"/>
    </location>
</feature>
<dbReference type="eggNOG" id="COG1053">
    <property type="taxonomic scope" value="Bacteria"/>
</dbReference>
<evidence type="ECO:0000256" key="6">
    <source>
        <dbReference type="SAM" id="SignalP"/>
    </source>
</evidence>
<dbReference type="GO" id="GO:0008202">
    <property type="term" value="P:steroid metabolic process"/>
    <property type="evidence" value="ECO:0007669"/>
    <property type="project" value="UniProtKB-ARBA"/>
</dbReference>
<evidence type="ECO:0000256" key="3">
    <source>
        <dbReference type="ARBA" id="ARBA00022630"/>
    </source>
</evidence>
<dbReference type="SUPFAM" id="SSF51905">
    <property type="entry name" value="FAD/NAD(P)-binding domain"/>
    <property type="match status" value="1"/>
</dbReference>
<keyword evidence="3" id="KW-0285">Flavoprotein</keyword>
<dbReference type="Gene3D" id="3.50.50.60">
    <property type="entry name" value="FAD/NAD(P)-binding domain"/>
    <property type="match status" value="1"/>
</dbReference>
<comment type="caution">
    <text evidence="8">The sequence shown here is derived from an EMBL/GenBank/DDBJ whole genome shotgun (WGS) entry which is preliminary data.</text>
</comment>
<comment type="cofactor">
    <cofactor evidence="2">
        <name>FAD</name>
        <dbReference type="ChEBI" id="CHEBI:57692"/>
    </cofactor>
</comment>
<dbReference type="GO" id="GO:0010181">
    <property type="term" value="F:FMN binding"/>
    <property type="evidence" value="ECO:0007669"/>
    <property type="project" value="InterPro"/>
</dbReference>
<proteinExistence type="predicted"/>
<accession>S3BEY2</accession>
<dbReference type="EMBL" id="ATCF01000012">
    <property type="protein sequence ID" value="EPD99873.1"/>
    <property type="molecule type" value="Genomic_DNA"/>
</dbReference>
<dbReference type="InterPro" id="IPR036188">
    <property type="entry name" value="FAD/NAD-bd_sf"/>
</dbReference>
<dbReference type="Gene3D" id="3.90.700.10">
    <property type="entry name" value="Succinate dehydrogenase/fumarate reductase flavoprotein, catalytic domain"/>
    <property type="match status" value="1"/>
</dbReference>
<feature type="domain" description="FMN-binding" evidence="7">
    <location>
        <begin position="53"/>
        <end position="127"/>
    </location>
</feature>
<dbReference type="InterPro" id="IPR003953">
    <property type="entry name" value="FAD-dep_OxRdtase_2_FAD-bd"/>
</dbReference>
<evidence type="ECO:0000313" key="9">
    <source>
        <dbReference type="Proteomes" id="UP000014400"/>
    </source>
</evidence>
<keyword evidence="9" id="KW-1185">Reference proteome</keyword>
<dbReference type="GO" id="GO:0016491">
    <property type="term" value="F:oxidoreductase activity"/>
    <property type="evidence" value="ECO:0007669"/>
    <property type="project" value="UniProtKB-KW"/>
</dbReference>
<gene>
    <name evidence="8" type="ORF">HMPREF1476_00677</name>
</gene>
<evidence type="ECO:0000259" key="7">
    <source>
        <dbReference type="SMART" id="SM00900"/>
    </source>
</evidence>
<comment type="cofactor">
    <cofactor evidence="1">
        <name>FMN</name>
        <dbReference type="ChEBI" id="CHEBI:58210"/>
    </cofactor>
</comment>
<keyword evidence="4" id="KW-0274">FAD</keyword>
<organism evidence="8 9">
    <name type="scientific">Sutterella wadsworthensis HGA0223</name>
    <dbReference type="NCBI Taxonomy" id="1203554"/>
    <lineage>
        <taxon>Bacteria</taxon>
        <taxon>Pseudomonadati</taxon>
        <taxon>Pseudomonadota</taxon>
        <taxon>Betaproteobacteria</taxon>
        <taxon>Burkholderiales</taxon>
        <taxon>Sutterellaceae</taxon>
        <taxon>Sutterella</taxon>
    </lineage>
</organism>
<evidence type="ECO:0000256" key="5">
    <source>
        <dbReference type="ARBA" id="ARBA00023002"/>
    </source>
</evidence>
<dbReference type="AlphaFoldDB" id="S3BEY2"/>
<dbReference type="RefSeq" id="WP_016474028.1">
    <property type="nucleotide sequence ID" value="NZ_KE150480.1"/>
</dbReference>
<keyword evidence="5" id="KW-0560">Oxidoreductase</keyword>